<dbReference type="EMBL" id="VSSQ01000174">
    <property type="protein sequence ID" value="MPL83298.1"/>
    <property type="molecule type" value="Genomic_DNA"/>
</dbReference>
<evidence type="ECO:0000313" key="1">
    <source>
        <dbReference type="EMBL" id="MPL83298.1"/>
    </source>
</evidence>
<protein>
    <submittedName>
        <fullName evidence="1">Uncharacterized protein</fullName>
    </submittedName>
</protein>
<dbReference type="AlphaFoldDB" id="A0A644UW34"/>
<name>A0A644UW34_9ZZZZ</name>
<accession>A0A644UW34</accession>
<reference evidence="1" key="1">
    <citation type="submission" date="2019-08" db="EMBL/GenBank/DDBJ databases">
        <authorList>
            <person name="Kucharzyk K."/>
            <person name="Murdoch R.W."/>
            <person name="Higgins S."/>
            <person name="Loffler F."/>
        </authorList>
    </citation>
    <scope>NUCLEOTIDE SEQUENCE</scope>
</reference>
<gene>
    <name evidence="1" type="ORF">SDC9_29250</name>
</gene>
<sequence length="58" mass="6627">MFDRPECFDGTVLTGDKIMKSTAKSETCYLMERIRKRISLSIDPDHYPFIKKAGLNAS</sequence>
<organism evidence="1">
    <name type="scientific">bioreactor metagenome</name>
    <dbReference type="NCBI Taxonomy" id="1076179"/>
    <lineage>
        <taxon>unclassified sequences</taxon>
        <taxon>metagenomes</taxon>
        <taxon>ecological metagenomes</taxon>
    </lineage>
</organism>
<comment type="caution">
    <text evidence="1">The sequence shown here is derived from an EMBL/GenBank/DDBJ whole genome shotgun (WGS) entry which is preliminary data.</text>
</comment>
<proteinExistence type="predicted"/>